<comment type="similarity">
    <text evidence="1">Belongs to the glycosyl hydrolase 25 family.</text>
</comment>
<dbReference type="Proteomes" id="UP001350748">
    <property type="component" value="Unassembled WGS sequence"/>
</dbReference>
<dbReference type="Pfam" id="PF01183">
    <property type="entry name" value="Glyco_hydro_25"/>
    <property type="match status" value="1"/>
</dbReference>
<dbReference type="InterPro" id="IPR017853">
    <property type="entry name" value="GH"/>
</dbReference>
<keyword evidence="2" id="KW-0378">Hydrolase</keyword>
<reference evidence="6 7" key="1">
    <citation type="submission" date="2024-02" db="EMBL/GenBank/DDBJ databases">
        <authorList>
            <person name="Grouzdev D."/>
        </authorList>
    </citation>
    <scope>NUCLEOTIDE SEQUENCE [LARGE SCALE GENOMIC DNA]</scope>
    <source>
        <strain evidence="6 7">9N</strain>
    </source>
</reference>
<evidence type="ECO:0000256" key="1">
    <source>
        <dbReference type="ARBA" id="ARBA00010646"/>
    </source>
</evidence>
<feature type="signal peptide" evidence="5">
    <location>
        <begin position="1"/>
        <end position="24"/>
    </location>
</feature>
<sequence>MRFLTTPPLRFVALGCAVATLALAGCGSSFDPSYAHRPRFATSAPLVNAKRDPSFLAYAVPESDLHKFPATRSAELAVHGIDVSKYQGDIDWQAVKESGVSFAFIKATEGGDRTDSKFAYNWAAAKAAGVPRGAYHFVYWCRQPHEEIGNFASVVPNEPDALPPVLDVEATPTSRSCKRTLYREEALRDMKAMLEEMERRYGKKPIIYSSVDFYQAILHSDALSEYPIWVRSTKYHPQVRYGDRKWTFWQYRSDGRVPGIVGAVDQNAFYGSSDEWRSWLASTTGMRAAPLMAARKPIDDRGANKLVEEDPAMLSGGEKNAYDREPGAPIPPAAIR</sequence>
<proteinExistence type="inferred from homology"/>
<organism evidence="6 7">
    <name type="scientific">Methylocystis borbori</name>
    <dbReference type="NCBI Taxonomy" id="3118750"/>
    <lineage>
        <taxon>Bacteria</taxon>
        <taxon>Pseudomonadati</taxon>
        <taxon>Pseudomonadota</taxon>
        <taxon>Alphaproteobacteria</taxon>
        <taxon>Hyphomicrobiales</taxon>
        <taxon>Methylocystaceae</taxon>
        <taxon>Methylocystis</taxon>
    </lineage>
</organism>
<dbReference type="SMART" id="SM00641">
    <property type="entry name" value="Glyco_25"/>
    <property type="match status" value="1"/>
</dbReference>
<dbReference type="PANTHER" id="PTHR34135">
    <property type="entry name" value="LYSOZYME"/>
    <property type="match status" value="1"/>
</dbReference>
<protein>
    <submittedName>
        <fullName evidence="6">GH25 family lysozyme</fullName>
    </submittedName>
</protein>
<dbReference type="EMBL" id="JAZHYN010000001">
    <property type="protein sequence ID" value="MEF3364927.1"/>
    <property type="molecule type" value="Genomic_DNA"/>
</dbReference>
<evidence type="ECO:0000256" key="3">
    <source>
        <dbReference type="ARBA" id="ARBA00023295"/>
    </source>
</evidence>
<feature type="region of interest" description="Disordered" evidence="4">
    <location>
        <begin position="302"/>
        <end position="336"/>
    </location>
</feature>
<comment type="caution">
    <text evidence="6">The sequence shown here is derived from an EMBL/GenBank/DDBJ whole genome shotgun (WGS) entry which is preliminary data.</text>
</comment>
<dbReference type="RefSeq" id="WP_332079807.1">
    <property type="nucleotide sequence ID" value="NZ_JAZHYN010000001.1"/>
</dbReference>
<gene>
    <name evidence="6" type="ORF">V3H18_00090</name>
</gene>
<keyword evidence="7" id="KW-1185">Reference proteome</keyword>
<evidence type="ECO:0000313" key="7">
    <source>
        <dbReference type="Proteomes" id="UP001350748"/>
    </source>
</evidence>
<dbReference type="SUPFAM" id="SSF51445">
    <property type="entry name" value="(Trans)glycosidases"/>
    <property type="match status" value="1"/>
</dbReference>
<evidence type="ECO:0000256" key="4">
    <source>
        <dbReference type="SAM" id="MobiDB-lite"/>
    </source>
</evidence>
<keyword evidence="5" id="KW-0732">Signal</keyword>
<dbReference type="PROSITE" id="PS51257">
    <property type="entry name" value="PROKAR_LIPOPROTEIN"/>
    <property type="match status" value="1"/>
</dbReference>
<dbReference type="PANTHER" id="PTHR34135:SF2">
    <property type="entry name" value="LYSOZYME"/>
    <property type="match status" value="1"/>
</dbReference>
<dbReference type="InterPro" id="IPR018077">
    <property type="entry name" value="Glyco_hydro_fam25_subgr"/>
</dbReference>
<dbReference type="Gene3D" id="3.20.20.80">
    <property type="entry name" value="Glycosidases"/>
    <property type="match status" value="1"/>
</dbReference>
<dbReference type="CDD" id="cd06413">
    <property type="entry name" value="GH25_muramidase_1"/>
    <property type="match status" value="1"/>
</dbReference>
<feature type="chain" id="PRO_5046669621" evidence="5">
    <location>
        <begin position="25"/>
        <end position="336"/>
    </location>
</feature>
<evidence type="ECO:0000256" key="2">
    <source>
        <dbReference type="ARBA" id="ARBA00022801"/>
    </source>
</evidence>
<accession>A0ABU7XCZ7</accession>
<evidence type="ECO:0000313" key="6">
    <source>
        <dbReference type="EMBL" id="MEF3364927.1"/>
    </source>
</evidence>
<name>A0ABU7XCZ7_9HYPH</name>
<dbReference type="InterPro" id="IPR002053">
    <property type="entry name" value="Glyco_hydro_25"/>
</dbReference>
<dbReference type="PROSITE" id="PS51904">
    <property type="entry name" value="GLYCOSYL_HYDROL_F25_2"/>
    <property type="match status" value="1"/>
</dbReference>
<keyword evidence="3" id="KW-0326">Glycosidase</keyword>
<evidence type="ECO:0000256" key="5">
    <source>
        <dbReference type="SAM" id="SignalP"/>
    </source>
</evidence>